<dbReference type="AlphaFoldDB" id="A0ABC9YNZ5"/>
<keyword evidence="5" id="KW-1185">Reference proteome</keyword>
<feature type="domain" description="Gfo/Idh/MocA-like oxidoreductase N-terminal" evidence="3">
    <location>
        <begin position="7"/>
        <end position="126"/>
    </location>
</feature>
<feature type="non-terminal residue" evidence="4">
    <location>
        <position position="139"/>
    </location>
</feature>
<name>A0ABC9YNZ5_9NOCA</name>
<comment type="caution">
    <text evidence="4">The sequence shown here is derived from an EMBL/GenBank/DDBJ whole genome shotgun (WGS) entry which is preliminary data.</text>
</comment>
<protein>
    <submittedName>
        <fullName evidence="4">Oxidoreductase</fullName>
    </submittedName>
</protein>
<dbReference type="PANTHER" id="PTHR22604:SF105">
    <property type="entry name" value="TRANS-1,2-DIHYDROBENZENE-1,2-DIOL DEHYDROGENASE"/>
    <property type="match status" value="1"/>
</dbReference>
<reference evidence="5" key="1">
    <citation type="submission" date="2015-07" db="EMBL/GenBank/DDBJ databases">
        <title>Nocardia seriolae U-1 whole genome shotgun sequence.</title>
        <authorList>
            <person name="Imajoh M."/>
            <person name="Fukumoto Y."/>
            <person name="Sukeda M."/>
            <person name="Yamane J."/>
            <person name="Yamasaki K."/>
            <person name="Shimizu M."/>
            <person name="Ohnishi K."/>
            <person name="Oshima S."/>
        </authorList>
    </citation>
    <scope>NUCLEOTIDE SEQUENCE [LARGE SCALE GENOMIC DNA]</scope>
    <source>
        <strain evidence="5">U-1</strain>
    </source>
</reference>
<accession>A0ABC9YNZ5</accession>
<proteinExistence type="inferred from homology"/>
<dbReference type="Proteomes" id="UP000037179">
    <property type="component" value="Unassembled WGS sequence"/>
</dbReference>
<dbReference type="GO" id="GO:0016491">
    <property type="term" value="F:oxidoreductase activity"/>
    <property type="evidence" value="ECO:0007669"/>
    <property type="project" value="UniProtKB-KW"/>
</dbReference>
<sequence length="139" mass="15092">MSDTAQLRIGILGAANIAPNALIGPARRSPEVVVAAVAARDRARAEEFARRHGIERVYGGYEELVAAPDLDAVYIPLPNGLHGRWIRAALAVGKHVLCEKPFTANAAEAREIAELANASDRVVMEAFHYRYHPLTRAAE</sequence>
<evidence type="ECO:0000259" key="3">
    <source>
        <dbReference type="Pfam" id="PF01408"/>
    </source>
</evidence>
<reference evidence="4 5" key="2">
    <citation type="journal article" date="2016" name="Genome Announc.">
        <title>Draft Genome Sequence of Erythromycin- and Oxytetracycline-Sensitive Nocardia seriolae Strain U-1 (NBRC 110359).</title>
        <authorList>
            <person name="Imajoh M."/>
            <person name="Sukeda M."/>
            <person name="Shimizu M."/>
            <person name="Yamane J."/>
            <person name="Ohnishi K."/>
            <person name="Oshima S."/>
        </authorList>
    </citation>
    <scope>NUCLEOTIDE SEQUENCE [LARGE SCALE GENOMIC DNA]</scope>
    <source>
        <strain evidence="4 5">U-1</strain>
    </source>
</reference>
<dbReference type="EMBL" id="BBYQ01000015">
    <property type="protein sequence ID" value="GAP27160.1"/>
    <property type="molecule type" value="Genomic_DNA"/>
</dbReference>
<dbReference type="InterPro" id="IPR000683">
    <property type="entry name" value="Gfo/Idh/MocA-like_OxRdtase_N"/>
</dbReference>
<evidence type="ECO:0000256" key="1">
    <source>
        <dbReference type="ARBA" id="ARBA00010928"/>
    </source>
</evidence>
<organism evidence="4 5">
    <name type="scientific">Nocardia seriolae</name>
    <dbReference type="NCBI Taxonomy" id="37332"/>
    <lineage>
        <taxon>Bacteria</taxon>
        <taxon>Bacillati</taxon>
        <taxon>Actinomycetota</taxon>
        <taxon>Actinomycetes</taxon>
        <taxon>Mycobacteriales</taxon>
        <taxon>Nocardiaceae</taxon>
        <taxon>Nocardia</taxon>
    </lineage>
</organism>
<dbReference type="RefSeq" id="WP_193776007.1">
    <property type="nucleotide sequence ID" value="NZ_BBYQ01000015.1"/>
</dbReference>
<dbReference type="InterPro" id="IPR050984">
    <property type="entry name" value="Gfo/Idh/MocA_domain"/>
</dbReference>
<evidence type="ECO:0000313" key="5">
    <source>
        <dbReference type="Proteomes" id="UP000037179"/>
    </source>
</evidence>
<evidence type="ECO:0000313" key="4">
    <source>
        <dbReference type="EMBL" id="GAP27160.1"/>
    </source>
</evidence>
<gene>
    <name evidence="4" type="ORF">NSK11_contig00015-0001</name>
</gene>
<dbReference type="InterPro" id="IPR036291">
    <property type="entry name" value="NAD(P)-bd_dom_sf"/>
</dbReference>
<dbReference type="Pfam" id="PF01408">
    <property type="entry name" value="GFO_IDH_MocA"/>
    <property type="match status" value="1"/>
</dbReference>
<dbReference type="PANTHER" id="PTHR22604">
    <property type="entry name" value="OXIDOREDUCTASES"/>
    <property type="match status" value="1"/>
</dbReference>
<keyword evidence="2" id="KW-0560">Oxidoreductase</keyword>
<dbReference type="SUPFAM" id="SSF51735">
    <property type="entry name" value="NAD(P)-binding Rossmann-fold domains"/>
    <property type="match status" value="1"/>
</dbReference>
<comment type="similarity">
    <text evidence="1">Belongs to the Gfo/Idh/MocA family.</text>
</comment>
<evidence type="ECO:0000256" key="2">
    <source>
        <dbReference type="ARBA" id="ARBA00023002"/>
    </source>
</evidence>
<dbReference type="Gene3D" id="3.40.50.720">
    <property type="entry name" value="NAD(P)-binding Rossmann-like Domain"/>
    <property type="match status" value="1"/>
</dbReference>